<dbReference type="STRING" id="1134406.ADN00_17545"/>
<reference evidence="6 7" key="1">
    <citation type="submission" date="2015-07" db="EMBL/GenBank/DDBJ databases">
        <title>Genome sequence of Ornatilinea apprima DSM 23815.</title>
        <authorList>
            <person name="Hemp J."/>
            <person name="Ward L.M."/>
            <person name="Pace L.A."/>
            <person name="Fischer W.W."/>
        </authorList>
    </citation>
    <scope>NUCLEOTIDE SEQUENCE [LARGE SCALE GENOMIC DNA]</scope>
    <source>
        <strain evidence="6 7">P3M-1</strain>
    </source>
</reference>
<dbReference type="NCBIfam" id="TIGR00430">
    <property type="entry name" value="Q_tRNA_tgt"/>
    <property type="match status" value="1"/>
</dbReference>
<dbReference type="InterPro" id="IPR002616">
    <property type="entry name" value="tRNA_ribo_trans-like"/>
</dbReference>
<dbReference type="InterPro" id="IPR004803">
    <property type="entry name" value="TGT"/>
</dbReference>
<protein>
    <submittedName>
        <fullName evidence="6">tRNA-guanine transglycosylase</fullName>
    </submittedName>
</protein>
<dbReference type="AlphaFoldDB" id="A0A0N8GL46"/>
<keyword evidence="3" id="KW-0819">tRNA processing</keyword>
<evidence type="ECO:0000256" key="3">
    <source>
        <dbReference type="ARBA" id="ARBA00022694"/>
    </source>
</evidence>
<evidence type="ECO:0000313" key="6">
    <source>
        <dbReference type="EMBL" id="KPL71482.1"/>
    </source>
</evidence>
<dbReference type="Proteomes" id="UP000050417">
    <property type="component" value="Unassembled WGS sequence"/>
</dbReference>
<dbReference type="InterPro" id="IPR036511">
    <property type="entry name" value="TGT-like_sf"/>
</dbReference>
<dbReference type="Gene3D" id="3.20.20.105">
    <property type="entry name" value="Queuine tRNA-ribosyltransferase-like"/>
    <property type="match status" value="1"/>
</dbReference>
<dbReference type="SUPFAM" id="SSF51713">
    <property type="entry name" value="tRNA-guanine transglycosylase"/>
    <property type="match status" value="1"/>
</dbReference>
<name>A0A0N8GL46_9CHLR</name>
<dbReference type="Pfam" id="PF01702">
    <property type="entry name" value="TGT"/>
    <property type="match status" value="1"/>
</dbReference>
<proteinExistence type="predicted"/>
<keyword evidence="2" id="KW-0808">Transferase</keyword>
<evidence type="ECO:0000259" key="5">
    <source>
        <dbReference type="Pfam" id="PF01702"/>
    </source>
</evidence>
<dbReference type="GO" id="GO:0006400">
    <property type="term" value="P:tRNA modification"/>
    <property type="evidence" value="ECO:0007669"/>
    <property type="project" value="InterPro"/>
</dbReference>
<keyword evidence="7" id="KW-1185">Reference proteome</keyword>
<accession>A0A0N8GL46</accession>
<feature type="domain" description="tRNA-guanine(15) transglycosylase-like" evidence="5">
    <location>
        <begin position="7"/>
        <end position="365"/>
    </location>
</feature>
<gene>
    <name evidence="6" type="ORF">ADN00_17545</name>
</gene>
<dbReference type="GO" id="GO:0008479">
    <property type="term" value="F:tRNA-guanosine(34) queuine transglycosylase activity"/>
    <property type="evidence" value="ECO:0007669"/>
    <property type="project" value="InterPro"/>
</dbReference>
<dbReference type="EMBL" id="LGCL01000041">
    <property type="protein sequence ID" value="KPL71482.1"/>
    <property type="molecule type" value="Genomic_DNA"/>
</dbReference>
<dbReference type="PANTHER" id="PTHR43468">
    <property type="match status" value="1"/>
</dbReference>
<keyword evidence="4" id="KW-0479">Metal-binding</keyword>
<organism evidence="6 7">
    <name type="scientific">Ornatilinea apprima</name>
    <dbReference type="NCBI Taxonomy" id="1134406"/>
    <lineage>
        <taxon>Bacteria</taxon>
        <taxon>Bacillati</taxon>
        <taxon>Chloroflexota</taxon>
        <taxon>Anaerolineae</taxon>
        <taxon>Anaerolineales</taxon>
        <taxon>Anaerolineaceae</taxon>
        <taxon>Ornatilinea</taxon>
    </lineage>
</organism>
<sequence length="368" mass="41845">MSRFPSELNLAHGRLDFPVFLPDATFGVVRAVDASDLEDCRVQALVMNTFHLMQKPGSSTISALGGLHRMSGWPRPIITDSGGFQAYSLIRQNAQFGQLTDKGLFFQPEGSSRKYQLTPEKTVQLQMSYGADVVICLDDCTHAENDPAEQRKSVDRTVAWAKRCKSEYARLVEQKKLNEQDRPRIFAVVQGGGSRDLRRECAERLLEIGFDGYGYGGWPLDGQGNLLEDMLAWTRELIPAEYPMHALGIGHPENVLACYKMGYGMFDCAMPTRDARHGRLYVFNFPADGDQSGLNEKWFKYLYIHDEKHLKGDQPLSPYCDCLTCRRYSAGYLRHLFKMNDSLYMRLATVHNLRFMTQLTERIRAGEK</sequence>
<keyword evidence="1" id="KW-0328">Glycosyltransferase</keyword>
<evidence type="ECO:0000256" key="4">
    <source>
        <dbReference type="ARBA" id="ARBA00022723"/>
    </source>
</evidence>
<dbReference type="NCBIfam" id="TIGR00449">
    <property type="entry name" value="tgt_general"/>
    <property type="match status" value="1"/>
</dbReference>
<dbReference type="OrthoDB" id="9805417at2"/>
<dbReference type="GO" id="GO:0046872">
    <property type="term" value="F:metal ion binding"/>
    <property type="evidence" value="ECO:0007669"/>
    <property type="project" value="UniProtKB-KW"/>
</dbReference>
<dbReference type="PANTHER" id="PTHR43468:SF1">
    <property type="entry name" value="TRNA-GUANOSINE(34) QUEUINE TRANSGLYCOSYLASE"/>
    <property type="match status" value="1"/>
</dbReference>
<dbReference type="PATRIC" id="fig|1134406.4.peg.576"/>
<evidence type="ECO:0000256" key="2">
    <source>
        <dbReference type="ARBA" id="ARBA00022679"/>
    </source>
</evidence>
<dbReference type="RefSeq" id="WP_075064348.1">
    <property type="nucleotide sequence ID" value="NZ_LGCL01000041.1"/>
</dbReference>
<evidence type="ECO:0000313" key="7">
    <source>
        <dbReference type="Proteomes" id="UP000050417"/>
    </source>
</evidence>
<evidence type="ECO:0000256" key="1">
    <source>
        <dbReference type="ARBA" id="ARBA00022676"/>
    </source>
</evidence>
<comment type="caution">
    <text evidence="6">The sequence shown here is derived from an EMBL/GenBank/DDBJ whole genome shotgun (WGS) entry which is preliminary data.</text>
</comment>